<dbReference type="RefSeq" id="WP_076168449.1">
    <property type="nucleotide sequence ID" value="NZ_JBEZVB010000073.1"/>
</dbReference>
<dbReference type="Proteomes" id="UP000187486">
    <property type="component" value="Unassembled WGS sequence"/>
</dbReference>
<accession>A0A1R0KEC7</accession>
<dbReference type="InterPro" id="IPR046190">
    <property type="entry name" value="DUF6218"/>
</dbReference>
<gene>
    <name evidence="1" type="ORF">BS329_39425</name>
</gene>
<evidence type="ECO:0000313" key="2">
    <source>
        <dbReference type="Proteomes" id="UP000187486"/>
    </source>
</evidence>
<comment type="caution">
    <text evidence="1">The sequence shown here is derived from an EMBL/GenBank/DDBJ whole genome shotgun (WGS) entry which is preliminary data.</text>
</comment>
<dbReference type="STRING" id="76021.BS329_39425"/>
<reference evidence="1 2" key="1">
    <citation type="submission" date="2016-01" db="EMBL/GenBank/DDBJ databases">
        <title>Amycolatopsis coloradensis genome sequencing and assembly.</title>
        <authorList>
            <person name="Mayilraj S."/>
        </authorList>
    </citation>
    <scope>NUCLEOTIDE SEQUENCE [LARGE SCALE GENOMIC DNA]</scope>
    <source>
        <strain evidence="1 2">DSM 44225</strain>
    </source>
</reference>
<dbReference type="Pfam" id="PF19726">
    <property type="entry name" value="DUF6218"/>
    <property type="match status" value="1"/>
</dbReference>
<keyword evidence="2" id="KW-1185">Reference proteome</keyword>
<name>A0A1R0KEC7_9PSEU</name>
<dbReference type="OrthoDB" id="3405158at2"/>
<proteinExistence type="predicted"/>
<protein>
    <submittedName>
        <fullName evidence="1">Uncharacterized protein</fullName>
    </submittedName>
</protein>
<evidence type="ECO:0000313" key="1">
    <source>
        <dbReference type="EMBL" id="OLZ43396.1"/>
    </source>
</evidence>
<dbReference type="AlphaFoldDB" id="A0A1R0KEC7"/>
<organism evidence="1 2">
    <name type="scientific">Amycolatopsis coloradensis</name>
    <dbReference type="NCBI Taxonomy" id="76021"/>
    <lineage>
        <taxon>Bacteria</taxon>
        <taxon>Bacillati</taxon>
        <taxon>Actinomycetota</taxon>
        <taxon>Actinomycetes</taxon>
        <taxon>Pseudonocardiales</taxon>
        <taxon>Pseudonocardiaceae</taxon>
        <taxon>Amycolatopsis</taxon>
    </lineage>
</organism>
<dbReference type="EMBL" id="MQUQ01000035">
    <property type="protein sequence ID" value="OLZ43396.1"/>
    <property type="molecule type" value="Genomic_DNA"/>
</dbReference>
<sequence length="234" mass="25602">MSDIDEMEDAVVEVPVALAAPASAVLVVGPGVEGTESVAVWHVSPQGTPVGAWIYSLERLLGSRDDARRLLTLVERRSITGVVRSELEEVLDRVTEVAGVDAEKWWAAQLFSPLQCFSDIVDRRAAYNETVSAAKRELKNVADVEWSSDFIAERPIGFDDLRSLSRVRPVAGSTAVGSGALTVVGVLRWLVRQWGETEGIKRRRYVRETHGDAEPLPPSWLASVQAGMTTRLPL</sequence>